<keyword evidence="2" id="KW-1185">Reference proteome</keyword>
<dbReference type="KEGG" id="tpx:Turpa_0006"/>
<dbReference type="Proteomes" id="UP000006048">
    <property type="component" value="Plasmid pTURPA.01"/>
</dbReference>
<gene>
    <name evidence="1" type="ordered locus">Turpa_0006</name>
</gene>
<name>I4BC01_TURPD</name>
<dbReference type="HOGENOM" id="CLU_836634_0_0_12"/>
<geneLocation type="plasmid" evidence="1 2">
    <name>pTURPA.01</name>
</geneLocation>
<reference evidence="1 2" key="1">
    <citation type="submission" date="2012-06" db="EMBL/GenBank/DDBJ databases">
        <title>The complete plasmid of genome of Turneriella parva DSM 21527.</title>
        <authorList>
            <consortium name="US DOE Joint Genome Institute (JGI-PGF)"/>
            <person name="Lucas S."/>
            <person name="Han J."/>
            <person name="Lapidus A."/>
            <person name="Bruce D."/>
            <person name="Goodwin L."/>
            <person name="Pitluck S."/>
            <person name="Peters L."/>
            <person name="Kyrpides N."/>
            <person name="Mavromatis K."/>
            <person name="Ivanova N."/>
            <person name="Mikhailova N."/>
            <person name="Chertkov O."/>
            <person name="Detter J.C."/>
            <person name="Tapia R."/>
            <person name="Han C."/>
            <person name="Land M."/>
            <person name="Hauser L."/>
            <person name="Markowitz V."/>
            <person name="Cheng J.-F."/>
            <person name="Hugenholtz P."/>
            <person name="Woyke T."/>
            <person name="Wu D."/>
            <person name="Gronow S."/>
            <person name="Wellnitz S."/>
            <person name="Brambilla E."/>
            <person name="Klenk H.-P."/>
            <person name="Eisen J.A."/>
        </authorList>
    </citation>
    <scope>NUCLEOTIDE SEQUENCE [LARGE SCALE GENOMIC DNA]</scope>
    <source>
        <strain evidence="2">ATCC BAA-1111 / DSM 21527 / NCTC 11395 / H</strain>
        <plasmid evidence="2">Plasmid pTURPA.01</plasmid>
    </source>
</reference>
<protein>
    <submittedName>
        <fullName evidence="1">Uncharacterized protein</fullName>
    </submittedName>
</protein>
<dbReference type="OrthoDB" id="317675at2"/>
<keyword evidence="1" id="KW-0614">Plasmid</keyword>
<sequence>MKFDDYVEHHTPVGFLLRVNMRNGTFLAFRGGKPQGWTTAGVDTQIHPMLHVIFLGDEFRVQTRPDSPLQFFPMERSFVKIPFEYGEESGIRHMRIPQEFEGLDLLPGLAFHFNGYWPNVLPAIGDGRRYFISDQKIPRQNIMRIKGKYPRSRLIIFKPEDFMKVKVERERIEEQGKARAVDLVETMTDESISQNAVFAARYFLRNLEWRKMYSIPMFTRIKVSEVEIITSFMEKMYKSAPGNSELEPFADTILDLIDFYDGVVAVLAADFSRVKSWQRKHQTYKRAVLSNLIAACEFQRKFALLEKNLTFAGFLRDVVQVLKDIPAAQIAA</sequence>
<organism evidence="1 2">
    <name type="scientific">Turneriella parva (strain ATCC BAA-1111 / DSM 21527 / NCTC 11395 / H)</name>
    <name type="common">Leptospira parva</name>
    <dbReference type="NCBI Taxonomy" id="869212"/>
    <lineage>
        <taxon>Bacteria</taxon>
        <taxon>Pseudomonadati</taxon>
        <taxon>Spirochaetota</taxon>
        <taxon>Spirochaetia</taxon>
        <taxon>Leptospirales</taxon>
        <taxon>Leptospiraceae</taxon>
        <taxon>Turneriella</taxon>
    </lineage>
</organism>
<dbReference type="EMBL" id="CP002960">
    <property type="protein sequence ID" value="AFM14808.1"/>
    <property type="molecule type" value="Genomic_DNA"/>
</dbReference>
<proteinExistence type="predicted"/>
<dbReference type="AlphaFoldDB" id="I4BC01"/>
<dbReference type="RefSeq" id="WP_014805283.1">
    <property type="nucleotide sequence ID" value="NC_018021.1"/>
</dbReference>
<evidence type="ECO:0000313" key="1">
    <source>
        <dbReference type="EMBL" id="AFM14808.1"/>
    </source>
</evidence>
<accession>I4BC01</accession>
<evidence type="ECO:0000313" key="2">
    <source>
        <dbReference type="Proteomes" id="UP000006048"/>
    </source>
</evidence>